<evidence type="ECO:0000313" key="7">
    <source>
        <dbReference type="Proteomes" id="UP001589609"/>
    </source>
</evidence>
<keyword evidence="2 5" id="KW-0812">Transmembrane</keyword>
<feature type="transmembrane region" description="Helical" evidence="5">
    <location>
        <begin position="21"/>
        <end position="43"/>
    </location>
</feature>
<evidence type="ECO:0000256" key="1">
    <source>
        <dbReference type="ARBA" id="ARBA00004141"/>
    </source>
</evidence>
<name>A0ABV5WHK3_9BACI</name>
<reference evidence="6 7" key="1">
    <citation type="submission" date="2024-09" db="EMBL/GenBank/DDBJ databases">
        <authorList>
            <person name="Sun Q."/>
            <person name="Mori K."/>
        </authorList>
    </citation>
    <scope>NUCLEOTIDE SEQUENCE [LARGE SCALE GENOMIC DNA]</scope>
    <source>
        <strain evidence="6 7">JCM 11201</strain>
    </source>
</reference>
<evidence type="ECO:0000256" key="2">
    <source>
        <dbReference type="ARBA" id="ARBA00022692"/>
    </source>
</evidence>
<protein>
    <submittedName>
        <fullName evidence="6">CvpA family protein</fullName>
    </submittedName>
</protein>
<dbReference type="InterPro" id="IPR003825">
    <property type="entry name" value="Colicin-V_CvpA"/>
</dbReference>
<dbReference type="PANTHER" id="PTHR37306">
    <property type="entry name" value="COLICIN V PRODUCTION PROTEIN"/>
    <property type="match status" value="1"/>
</dbReference>
<evidence type="ECO:0000256" key="3">
    <source>
        <dbReference type="ARBA" id="ARBA00022989"/>
    </source>
</evidence>
<dbReference type="Proteomes" id="UP001589609">
    <property type="component" value="Unassembled WGS sequence"/>
</dbReference>
<organism evidence="6 7">
    <name type="scientific">Ectobacillus funiculus</name>
    <dbReference type="NCBI Taxonomy" id="137993"/>
    <lineage>
        <taxon>Bacteria</taxon>
        <taxon>Bacillati</taxon>
        <taxon>Bacillota</taxon>
        <taxon>Bacilli</taxon>
        <taxon>Bacillales</taxon>
        <taxon>Bacillaceae</taxon>
        <taxon>Ectobacillus</taxon>
    </lineage>
</organism>
<keyword evidence="4 5" id="KW-0472">Membrane</keyword>
<proteinExistence type="predicted"/>
<feature type="transmembrane region" description="Helical" evidence="5">
    <location>
        <begin position="76"/>
        <end position="97"/>
    </location>
</feature>
<comment type="caution">
    <text evidence="6">The sequence shown here is derived from an EMBL/GenBank/DDBJ whole genome shotgun (WGS) entry which is preliminary data.</text>
</comment>
<keyword evidence="7" id="KW-1185">Reference proteome</keyword>
<dbReference type="RefSeq" id="WP_379950433.1">
    <property type="nucleotide sequence ID" value="NZ_JBHMAF010000108.1"/>
</dbReference>
<evidence type="ECO:0000256" key="4">
    <source>
        <dbReference type="ARBA" id="ARBA00023136"/>
    </source>
</evidence>
<dbReference type="EMBL" id="JBHMAF010000108">
    <property type="protein sequence ID" value="MFB9760098.1"/>
    <property type="molecule type" value="Genomic_DNA"/>
</dbReference>
<gene>
    <name evidence="6" type="ORF">ACFFMS_17160</name>
</gene>
<comment type="subcellular location">
    <subcellularLocation>
        <location evidence="1">Membrane</location>
        <topology evidence="1">Multi-pass membrane protein</topology>
    </subcellularLocation>
</comment>
<sequence>MIDIVIIILLLIGFFIGLKRGLILQVIRLVGYVLAYIVAYLYYKRLAAVLHTAIPYPLQEHADVPDWLKSTDMESMFYSVIAFILLFFVTKFAFSLLGQLLNMIAQIPVLKQLNSLGGGVLGFVEVYIVLFIVILIGTLVPIQPLQSSLNASVLCQTIIDDTPVLSDKMKELWVQEDSV</sequence>
<keyword evidence="3 5" id="KW-1133">Transmembrane helix</keyword>
<evidence type="ECO:0000313" key="6">
    <source>
        <dbReference type="EMBL" id="MFB9760098.1"/>
    </source>
</evidence>
<evidence type="ECO:0000256" key="5">
    <source>
        <dbReference type="SAM" id="Phobius"/>
    </source>
</evidence>
<accession>A0ABV5WHK3</accession>
<dbReference type="PANTHER" id="PTHR37306:SF1">
    <property type="entry name" value="COLICIN V PRODUCTION PROTEIN"/>
    <property type="match status" value="1"/>
</dbReference>
<feature type="transmembrane region" description="Helical" evidence="5">
    <location>
        <begin position="118"/>
        <end position="140"/>
    </location>
</feature>
<dbReference type="Pfam" id="PF02674">
    <property type="entry name" value="Colicin_V"/>
    <property type="match status" value="1"/>
</dbReference>